<evidence type="ECO:0000313" key="2">
    <source>
        <dbReference type="EMBL" id="CAF1171237.1"/>
    </source>
</evidence>
<feature type="transmembrane region" description="Helical" evidence="1">
    <location>
        <begin position="35"/>
        <end position="59"/>
    </location>
</feature>
<accession>A0A814UWZ0</accession>
<keyword evidence="1" id="KW-1133">Transmembrane helix</keyword>
<feature type="transmembrane region" description="Helical" evidence="1">
    <location>
        <begin position="142"/>
        <end position="165"/>
    </location>
</feature>
<evidence type="ECO:0000313" key="3">
    <source>
        <dbReference type="EMBL" id="CAF1178952.1"/>
    </source>
</evidence>
<sequence>MLIPLIQVLFAAIRTVSRSAVNIMLYSILSRIFNQWFGFNTLITFFCSAYCLSKIVGYFQRMWLQARLKNKKPDEKILMEDLSWESDQMESNEKFESDWKYLLDDDTKHVFSSIVDIPFRNGWLFFGTMIVIDYQMNNYGYSYTYSLIRTVGFLIALISGAAIRYQTLLEREKQKFFRHMLKIRDEVERYIVYSKGSTPIASICLQVVNAEESTVFMVQLCQLNSKFNDYIYDITDYICHRLFERVKSYSNETGKSIRMVWSIPTCKQNWVHALKGNKLVLRNTYKDYSFMPLVNSYVEQYEYSYQYEDLSVEPAVVEEKENDDHDDAEENE</sequence>
<keyword evidence="1" id="KW-0812">Transmembrane</keyword>
<dbReference type="OrthoDB" id="9981218at2759"/>
<proteinExistence type="predicted"/>
<reference evidence="3" key="1">
    <citation type="submission" date="2021-02" db="EMBL/GenBank/DDBJ databases">
        <authorList>
            <person name="Nowell W R."/>
        </authorList>
    </citation>
    <scope>NUCLEOTIDE SEQUENCE</scope>
</reference>
<dbReference type="AlphaFoldDB" id="A0A814UWZ0"/>
<keyword evidence="1" id="KW-0472">Membrane</keyword>
<evidence type="ECO:0000313" key="4">
    <source>
        <dbReference type="Proteomes" id="UP000663828"/>
    </source>
</evidence>
<protein>
    <submittedName>
        <fullName evidence="3">Uncharacterized protein</fullName>
    </submittedName>
</protein>
<organism evidence="3 4">
    <name type="scientific">Adineta ricciae</name>
    <name type="common">Rotifer</name>
    <dbReference type="NCBI Taxonomy" id="249248"/>
    <lineage>
        <taxon>Eukaryota</taxon>
        <taxon>Metazoa</taxon>
        <taxon>Spiralia</taxon>
        <taxon>Gnathifera</taxon>
        <taxon>Rotifera</taxon>
        <taxon>Eurotatoria</taxon>
        <taxon>Bdelloidea</taxon>
        <taxon>Adinetida</taxon>
        <taxon>Adinetidae</taxon>
        <taxon>Adineta</taxon>
    </lineage>
</organism>
<evidence type="ECO:0000256" key="1">
    <source>
        <dbReference type="SAM" id="Phobius"/>
    </source>
</evidence>
<gene>
    <name evidence="2" type="ORF">EDS130_LOCUS23699</name>
    <name evidence="3" type="ORF">XAT740_LOCUS22465</name>
</gene>
<dbReference type="Proteomes" id="UP000663852">
    <property type="component" value="Unassembled WGS sequence"/>
</dbReference>
<dbReference type="EMBL" id="CAJNOJ010000131">
    <property type="protein sequence ID" value="CAF1171237.1"/>
    <property type="molecule type" value="Genomic_DNA"/>
</dbReference>
<name>A0A814UWZ0_ADIRI</name>
<dbReference type="Proteomes" id="UP000663828">
    <property type="component" value="Unassembled WGS sequence"/>
</dbReference>
<comment type="caution">
    <text evidence="3">The sequence shown here is derived from an EMBL/GenBank/DDBJ whole genome shotgun (WGS) entry which is preliminary data.</text>
</comment>
<keyword evidence="4" id="KW-1185">Reference proteome</keyword>
<feature type="transmembrane region" description="Helical" evidence="1">
    <location>
        <begin position="117"/>
        <end position="136"/>
    </location>
</feature>
<dbReference type="EMBL" id="CAJNOR010001656">
    <property type="protein sequence ID" value="CAF1178952.1"/>
    <property type="molecule type" value="Genomic_DNA"/>
</dbReference>